<dbReference type="SMART" id="SM00474">
    <property type="entry name" value="35EXOc"/>
    <property type="match status" value="1"/>
</dbReference>
<dbReference type="PANTHER" id="PTHR47765:SF2">
    <property type="entry name" value="EXONUCLEASE MUT-7 HOMOLOG"/>
    <property type="match status" value="1"/>
</dbReference>
<dbReference type="InterPro" id="IPR002562">
    <property type="entry name" value="3'-5'_exonuclease_dom"/>
</dbReference>
<feature type="domain" description="3'-5' exonuclease" evidence="1">
    <location>
        <begin position="24"/>
        <end position="193"/>
    </location>
</feature>
<gene>
    <name evidence="2" type="ORF">AWN68_17935</name>
</gene>
<organism evidence="2 3">
    <name type="scientific">Roseivirga echinicomitans</name>
    <dbReference type="NCBI Taxonomy" id="296218"/>
    <lineage>
        <taxon>Bacteria</taxon>
        <taxon>Pseudomonadati</taxon>
        <taxon>Bacteroidota</taxon>
        <taxon>Cytophagia</taxon>
        <taxon>Cytophagales</taxon>
        <taxon>Roseivirgaceae</taxon>
        <taxon>Roseivirga</taxon>
    </lineage>
</organism>
<protein>
    <recommendedName>
        <fullName evidence="1">3'-5' exonuclease domain-containing protein</fullName>
    </recommendedName>
</protein>
<keyword evidence="3" id="KW-1185">Reference proteome</keyword>
<dbReference type="Proteomes" id="UP000075615">
    <property type="component" value="Unassembled WGS sequence"/>
</dbReference>
<sequence length="195" mass="22126">MSFTKSITKQEIMELPLSGYKGKVVIASTEESIKKAMDEINEFTAVGFDTEARPTFKKGQVRYISLIQIGTPEKVYLLRIMQTGLLPCIIDFLENPEITKIGIGLDDDFNLLNNLKAFNHQGFLDLNKKFVEIGAENIGARNLAGMIMGIRISKSAQTSNWELEQLTEKQIRYAATDAWICLEIYEKLYTWGFVE</sequence>
<dbReference type="AlphaFoldDB" id="A0A150XK74"/>
<dbReference type="GO" id="GO:0008408">
    <property type="term" value="F:3'-5' exonuclease activity"/>
    <property type="evidence" value="ECO:0007669"/>
    <property type="project" value="InterPro"/>
</dbReference>
<dbReference type="SUPFAM" id="SSF53098">
    <property type="entry name" value="Ribonuclease H-like"/>
    <property type="match status" value="1"/>
</dbReference>
<dbReference type="InterPro" id="IPR012337">
    <property type="entry name" value="RNaseH-like_sf"/>
</dbReference>
<dbReference type="CDD" id="cd06141">
    <property type="entry name" value="WRN_exo"/>
    <property type="match status" value="1"/>
</dbReference>
<comment type="caution">
    <text evidence="2">The sequence shown here is derived from an EMBL/GenBank/DDBJ whole genome shotgun (WGS) entry which is preliminary data.</text>
</comment>
<dbReference type="PANTHER" id="PTHR47765">
    <property type="entry name" value="3'-5' EXONUCLEASE DOMAIN-CONTAINING PROTEIN"/>
    <property type="match status" value="1"/>
</dbReference>
<name>A0A150XK74_9BACT</name>
<dbReference type="STRING" id="296218.AWN68_17935"/>
<dbReference type="InterPro" id="IPR036397">
    <property type="entry name" value="RNaseH_sf"/>
</dbReference>
<dbReference type="GO" id="GO:0003676">
    <property type="term" value="F:nucleic acid binding"/>
    <property type="evidence" value="ECO:0007669"/>
    <property type="project" value="InterPro"/>
</dbReference>
<dbReference type="Pfam" id="PF01612">
    <property type="entry name" value="DNA_pol_A_exo1"/>
    <property type="match status" value="1"/>
</dbReference>
<dbReference type="GO" id="GO:0006139">
    <property type="term" value="P:nucleobase-containing compound metabolic process"/>
    <property type="evidence" value="ECO:0007669"/>
    <property type="project" value="InterPro"/>
</dbReference>
<accession>A0A150XK74</accession>
<dbReference type="InterPro" id="IPR052408">
    <property type="entry name" value="Exonuclease_MUT-7-like"/>
</dbReference>
<evidence type="ECO:0000313" key="2">
    <source>
        <dbReference type="EMBL" id="KYG79148.1"/>
    </source>
</evidence>
<proteinExistence type="predicted"/>
<reference evidence="2 3" key="1">
    <citation type="submission" date="2016-01" db="EMBL/GenBank/DDBJ databases">
        <title>Genome sequencing of Roseivirga echinicomitans KMM 6058.</title>
        <authorList>
            <person name="Selvaratnam C."/>
            <person name="Thevarajoo S."/>
            <person name="Goh K.M."/>
            <person name="Ee R."/>
            <person name="Chan K.-G."/>
            <person name="Chong C.S."/>
        </authorList>
    </citation>
    <scope>NUCLEOTIDE SEQUENCE [LARGE SCALE GENOMIC DNA]</scope>
    <source>
        <strain evidence="2 3">KMM 6058</strain>
    </source>
</reference>
<evidence type="ECO:0000313" key="3">
    <source>
        <dbReference type="Proteomes" id="UP000075615"/>
    </source>
</evidence>
<dbReference type="EMBL" id="LRDB01000011">
    <property type="protein sequence ID" value="KYG79148.1"/>
    <property type="molecule type" value="Genomic_DNA"/>
</dbReference>
<dbReference type="Gene3D" id="3.30.420.10">
    <property type="entry name" value="Ribonuclease H-like superfamily/Ribonuclease H"/>
    <property type="match status" value="1"/>
</dbReference>
<evidence type="ECO:0000259" key="1">
    <source>
        <dbReference type="SMART" id="SM00474"/>
    </source>
</evidence>